<feature type="region of interest" description="Disordered" evidence="2">
    <location>
        <begin position="1"/>
        <end position="77"/>
    </location>
</feature>
<evidence type="ECO:0000313" key="4">
    <source>
        <dbReference type="Proteomes" id="UP000033006"/>
    </source>
</evidence>
<dbReference type="GeneID" id="26627285"/>
<feature type="compositionally biased region" description="Low complexity" evidence="2">
    <location>
        <begin position="34"/>
        <end position="57"/>
    </location>
</feature>
<evidence type="ECO:0000313" key="3">
    <source>
        <dbReference type="EMBL" id="AKA61771.1"/>
    </source>
</evidence>
<keyword evidence="4" id="KW-1185">Reference proteome</keyword>
<reference evidence="3 4" key="1">
    <citation type="submission" date="2015-03" db="EMBL/GenBank/DDBJ databases">
        <authorList>
            <person name="Phan H."/>
            <person name="Ton P."/>
            <person name="Bernal J.T."/>
            <person name="Kanani-Hendijani T.A."/>
            <person name="Munguia J."/>
            <person name="Olumba F.C."/>
            <person name="Orozco S."/>
            <person name="Gibbs Z.A."/>
            <person name="Donegan-Quick R."/>
            <person name="Visi D.K."/>
            <person name="Allen M.S."/>
            <person name="Hughes L.E."/>
            <person name="Bradley K.W."/>
            <person name="Asai D.J."/>
            <person name="Bowman C.A."/>
            <person name="Russell D.A."/>
            <person name="Pope W.H."/>
            <person name="Jacobs-Sera D."/>
            <person name="Hendrix R.W."/>
            <person name="Hatfull G.F."/>
        </authorList>
    </citation>
    <scope>NUCLEOTIDE SEQUENCE [LARGE SCALE GENOMIC DNA]</scope>
</reference>
<sequence length="267" mass="28565">MEPRQQKGATDGPEGTDAAAGHAGQHHAGRERLQPPAALPAALRLSGRLTTSTTRRGPAADDVRPVPSPKEDGITMDLQCPYCPETRPSRSRLVTHVDSMHGNVSVARRTLDLRNPRTVETVAVTSPALTIESSETAHVVQCVCGAPIEPADDSTEYPDWTHVFPMPKCRDAIPAAGMPTKADRESLDAALARTGAGLAEAGREMAEMRAALDAVDERMRKLDAQLTSPATVRRATLNQVWDKLLDAGDLTGAAIVMKMINRVVDDA</sequence>
<dbReference type="RefSeq" id="YP_009200148.1">
    <property type="nucleotide sequence ID" value="NC_028818.1"/>
</dbReference>
<keyword evidence="1" id="KW-0175">Coiled coil</keyword>
<name>A0A0E3JQJ5_9CAUD</name>
<organism evidence="3 4">
    <name type="scientific">Streptomyces phage TP1604</name>
    <dbReference type="NCBI Taxonomy" id="1636184"/>
    <lineage>
        <taxon>Viruses</taxon>
        <taxon>Duplodnaviria</taxon>
        <taxon>Heunggongvirae</taxon>
        <taxon>Uroviricota</taxon>
        <taxon>Caudoviricetes</taxon>
        <taxon>Woodruffvirus</taxon>
        <taxon>Woodruffvirus TP1604</taxon>
    </lineage>
</organism>
<feature type="compositionally biased region" description="Basic and acidic residues" evidence="2">
    <location>
        <begin position="58"/>
        <end position="73"/>
    </location>
</feature>
<dbReference type="Proteomes" id="UP000033006">
    <property type="component" value="Segment"/>
</dbReference>
<gene>
    <name evidence="3" type="ORF">SEA_TP1604_33</name>
</gene>
<dbReference type="KEGG" id="vg:26627285"/>
<proteinExistence type="predicted"/>
<evidence type="ECO:0000256" key="2">
    <source>
        <dbReference type="SAM" id="MobiDB-lite"/>
    </source>
</evidence>
<dbReference type="EMBL" id="KP876466">
    <property type="protein sequence ID" value="AKA61771.1"/>
    <property type="molecule type" value="Genomic_DNA"/>
</dbReference>
<evidence type="ECO:0000256" key="1">
    <source>
        <dbReference type="SAM" id="Coils"/>
    </source>
</evidence>
<accession>A0A0E3JQJ5</accession>
<feature type="coiled-coil region" evidence="1">
    <location>
        <begin position="198"/>
        <end position="225"/>
    </location>
</feature>
<dbReference type="OrthoDB" id="31644at10239"/>
<protein>
    <submittedName>
        <fullName evidence="3">Uncharacterized protein</fullName>
    </submittedName>
</protein>